<feature type="domain" description="Cyclin-like" evidence="13">
    <location>
        <begin position="188"/>
        <end position="272"/>
    </location>
</feature>
<evidence type="ECO:0000256" key="4">
    <source>
        <dbReference type="ARBA" id="ARBA00022737"/>
    </source>
</evidence>
<dbReference type="Gene3D" id="1.10.472.10">
    <property type="entry name" value="Cyclin-like"/>
    <property type="match status" value="2"/>
</dbReference>
<evidence type="ECO:0000256" key="3">
    <source>
        <dbReference type="ARBA" id="ARBA00022723"/>
    </source>
</evidence>
<evidence type="ECO:0000256" key="9">
    <source>
        <dbReference type="ARBA" id="ARBA00023163"/>
    </source>
</evidence>
<dbReference type="PANTHER" id="PTHR11618:SF4">
    <property type="entry name" value="TRANSCRIPTION FACTOR IIIB 90 KDA SUBUNIT"/>
    <property type="match status" value="1"/>
</dbReference>
<protein>
    <recommendedName>
        <fullName evidence="11">B-related factor 1</fullName>
    </recommendedName>
</protein>
<keyword evidence="8" id="KW-0010">Activator</keyword>
<dbReference type="SUPFAM" id="SSF47954">
    <property type="entry name" value="Cyclin-like"/>
    <property type="match status" value="2"/>
</dbReference>
<dbReference type="InterPro" id="IPR013763">
    <property type="entry name" value="Cyclin-like_dom"/>
</dbReference>
<evidence type="ECO:0000256" key="1">
    <source>
        <dbReference type="ARBA" id="ARBA00004123"/>
    </source>
</evidence>
<dbReference type="Gene3D" id="1.20.5.650">
    <property type="entry name" value="Single helix bin"/>
    <property type="match status" value="1"/>
</dbReference>
<keyword evidence="5" id="KW-0863">Zinc-finger</keyword>
<dbReference type="PANTHER" id="PTHR11618">
    <property type="entry name" value="TRANSCRIPTION INITIATION FACTOR IIB-RELATED"/>
    <property type="match status" value="1"/>
</dbReference>
<proteinExistence type="inferred from homology"/>
<evidence type="ECO:0000256" key="8">
    <source>
        <dbReference type="ARBA" id="ARBA00023159"/>
    </source>
</evidence>
<dbReference type="CDD" id="cd20554">
    <property type="entry name" value="CYCLIN_TFIIIB90_rpt2"/>
    <property type="match status" value="1"/>
</dbReference>
<dbReference type="PROSITE" id="PS00782">
    <property type="entry name" value="TFIIB"/>
    <property type="match status" value="2"/>
</dbReference>
<evidence type="ECO:0000313" key="14">
    <source>
        <dbReference type="EMBL" id="CAK7922249.1"/>
    </source>
</evidence>
<dbReference type="SUPFAM" id="SSF57783">
    <property type="entry name" value="Zinc beta-ribbon"/>
    <property type="match status" value="1"/>
</dbReference>
<evidence type="ECO:0000256" key="12">
    <source>
        <dbReference type="SAM" id="MobiDB-lite"/>
    </source>
</evidence>
<dbReference type="CDD" id="cd20553">
    <property type="entry name" value="CYCLIN_TFIIIB90_rpt1"/>
    <property type="match status" value="1"/>
</dbReference>
<dbReference type="InterPro" id="IPR023486">
    <property type="entry name" value="TFIIB_CS"/>
</dbReference>
<dbReference type="InterPro" id="IPR013150">
    <property type="entry name" value="TFIIB_cyclin"/>
</dbReference>
<sequence>MPPKRADVCKNCGHSGTFSINRYTGAGDISCSRCGAVHDENPIVSEVQFGESSSGAAMVQGAMVGQGEARAPSSGNRLQTLESREQTLKNARGKIKKISVALRIPDHITEAANEWFRLALINNFVQGRRSQNVLAACLYVACRKERTHHMLIDFSSLLQISVYSLGATFLKMVKELHVTKLPLADPSIFIQHFAEKLEFGNMVTKVAKDASKLAQRMSNDWIHEGRRPAGIAGACILLAARMNNFRRSHAEIVEVAHVAEETLQKRLNEFKSTNSGNLTVKQIRDGEKVEAIKPPSFTKNRELELKLKKRIENNEGDLTNFNNRFTERELDDKEFKSKNDMKPKESKLKDDLMRNILKGCDISEKEIQDYCTKALKRQADHLKKSLYQNPSEKTDAEIEEARIIELNRPRNLVKYLPKTSDMLAKVASDKDNFDDINDDEMDEFVLNPEEVELKERLWTGLNQDFLIAQEKKRLKEEADMVTGNTSGATKKRRRKTEPLDGFPADGDLANQIGMKNALHEVGVDESGEPLTAADSATRMLAKTKFSKKINYSVVDNLFSSGDRGGDNKV</sequence>
<evidence type="ECO:0000256" key="11">
    <source>
        <dbReference type="ARBA" id="ARBA00031009"/>
    </source>
</evidence>
<keyword evidence="7" id="KW-0805">Transcription regulation</keyword>
<dbReference type="InterPro" id="IPR036915">
    <property type="entry name" value="Cyclin-like_sf"/>
</dbReference>
<evidence type="ECO:0000256" key="10">
    <source>
        <dbReference type="ARBA" id="ARBA00023242"/>
    </source>
</evidence>
<name>A0ABP0ELX6_9ASCO</name>
<comment type="subcellular location">
    <subcellularLocation>
        <location evidence="1">Nucleus</location>
    </subcellularLocation>
</comment>
<keyword evidence="9" id="KW-0804">Transcription</keyword>
<dbReference type="SMART" id="SM00385">
    <property type="entry name" value="CYCLIN"/>
    <property type="match status" value="2"/>
</dbReference>
<dbReference type="PRINTS" id="PR00685">
    <property type="entry name" value="TIFACTORIIB"/>
</dbReference>
<keyword evidence="3" id="KW-0479">Metal-binding</keyword>
<dbReference type="InterPro" id="IPR013137">
    <property type="entry name" value="Znf_TFIIB"/>
</dbReference>
<dbReference type="Pfam" id="PF08271">
    <property type="entry name" value="Zn_Ribbon_TF"/>
    <property type="match status" value="1"/>
</dbReference>
<organism evidence="14 15">
    <name type="scientific">[Candida] anglica</name>
    <dbReference type="NCBI Taxonomy" id="148631"/>
    <lineage>
        <taxon>Eukaryota</taxon>
        <taxon>Fungi</taxon>
        <taxon>Dikarya</taxon>
        <taxon>Ascomycota</taxon>
        <taxon>Saccharomycotina</taxon>
        <taxon>Pichiomycetes</taxon>
        <taxon>Debaryomycetaceae</taxon>
        <taxon>Kurtzmaniella</taxon>
    </lineage>
</organism>
<feature type="domain" description="Cyclin-like" evidence="13">
    <location>
        <begin position="93"/>
        <end position="174"/>
    </location>
</feature>
<evidence type="ECO:0000256" key="6">
    <source>
        <dbReference type="ARBA" id="ARBA00022833"/>
    </source>
</evidence>
<dbReference type="EMBL" id="OZ004260">
    <property type="protein sequence ID" value="CAK7922249.1"/>
    <property type="molecule type" value="Genomic_DNA"/>
</dbReference>
<dbReference type="InterPro" id="IPR000812">
    <property type="entry name" value="TFIIB"/>
</dbReference>
<feature type="region of interest" description="Disordered" evidence="12">
    <location>
        <begin position="478"/>
        <end position="506"/>
    </location>
</feature>
<keyword evidence="15" id="KW-1185">Reference proteome</keyword>
<accession>A0ABP0ELX6</accession>
<keyword evidence="6" id="KW-0862">Zinc</keyword>
<evidence type="ECO:0000256" key="2">
    <source>
        <dbReference type="ARBA" id="ARBA00010857"/>
    </source>
</evidence>
<evidence type="ECO:0000313" key="15">
    <source>
        <dbReference type="Proteomes" id="UP001497600"/>
    </source>
</evidence>
<dbReference type="Proteomes" id="UP001497600">
    <property type="component" value="Chromosome H"/>
</dbReference>
<reference evidence="14 15" key="1">
    <citation type="submission" date="2024-01" db="EMBL/GenBank/DDBJ databases">
        <authorList>
            <consortium name="Genoscope - CEA"/>
            <person name="William W."/>
        </authorList>
    </citation>
    <scope>NUCLEOTIDE SEQUENCE [LARGE SCALE GENOMIC DNA]</scope>
    <source>
        <strain evidence="14 15">29B2s-10</strain>
    </source>
</reference>
<keyword evidence="10" id="KW-0539">Nucleus</keyword>
<dbReference type="Pfam" id="PF07741">
    <property type="entry name" value="BRF1"/>
    <property type="match status" value="1"/>
</dbReference>
<gene>
    <name evidence="14" type="primary">BRF1</name>
    <name evidence="14" type="ORF">CAAN4_H24476</name>
</gene>
<dbReference type="InterPro" id="IPR011665">
    <property type="entry name" value="BRF1_TBP-bd_dom"/>
</dbReference>
<comment type="similarity">
    <text evidence="2">Belongs to the TFIIB family.</text>
</comment>
<keyword evidence="4" id="KW-0677">Repeat</keyword>
<evidence type="ECO:0000259" key="13">
    <source>
        <dbReference type="SMART" id="SM00385"/>
    </source>
</evidence>
<evidence type="ECO:0000256" key="7">
    <source>
        <dbReference type="ARBA" id="ARBA00023015"/>
    </source>
</evidence>
<evidence type="ECO:0000256" key="5">
    <source>
        <dbReference type="ARBA" id="ARBA00022771"/>
    </source>
</evidence>
<dbReference type="Pfam" id="PF00382">
    <property type="entry name" value="TFIIB"/>
    <property type="match status" value="2"/>
</dbReference>